<dbReference type="CDD" id="cd02440">
    <property type="entry name" value="AdoMet_MTases"/>
    <property type="match status" value="1"/>
</dbReference>
<evidence type="ECO:0000313" key="2">
    <source>
        <dbReference type="EMBL" id="XDT72823.1"/>
    </source>
</evidence>
<dbReference type="GO" id="GO:0008168">
    <property type="term" value="F:methyltransferase activity"/>
    <property type="evidence" value="ECO:0007669"/>
    <property type="project" value="UniProtKB-KW"/>
</dbReference>
<dbReference type="Gene3D" id="3.40.50.150">
    <property type="entry name" value="Vaccinia Virus protein VP39"/>
    <property type="match status" value="1"/>
</dbReference>
<proteinExistence type="predicted"/>
<dbReference type="PANTHER" id="PTHR43861">
    <property type="entry name" value="TRANS-ACONITATE 2-METHYLTRANSFERASE-RELATED"/>
    <property type="match status" value="1"/>
</dbReference>
<accession>A0AB39UXK1</accession>
<reference evidence="2" key="1">
    <citation type="submission" date="2024-05" db="EMBL/GenBank/DDBJ databases">
        <title>Genome sequencing of novel strain.</title>
        <authorList>
            <person name="Ganbat D."/>
            <person name="Ganbat S."/>
            <person name="Lee S.-J."/>
        </authorList>
    </citation>
    <scope>NUCLEOTIDE SEQUENCE</scope>
    <source>
        <strain evidence="2">SMD15-11</strain>
    </source>
</reference>
<name>A0AB39UXK1_9GAMM</name>
<feature type="domain" description="Methyltransferase type 12" evidence="1">
    <location>
        <begin position="54"/>
        <end position="146"/>
    </location>
</feature>
<gene>
    <name evidence="2" type="ORF">AAIA72_02220</name>
</gene>
<sequence>MSAGNPFDTLADAFTTKIYGSLKGQLRLEGLRRDLCEAVGCDRLEAAPAALTVLDVGAGDARLSAELAEAGCALTVVEPSRALRERARARLSGVSRVAWVEAPWETVAGTLGQFDVVLVHAVLEWLADPVAVLPSLAEAVAPGGWLSVAFYNRHGIVMRNLAKGNLRKVERGDFSGMAGGLTPRHAFEPEQLRSMLEGLGLETRIWSGLRTFYDFIPRHVRAKLNADDIRRLEARFSRQDPYRQLASYQHLLLHRPAG</sequence>
<dbReference type="EMBL" id="CP154858">
    <property type="protein sequence ID" value="XDT72823.1"/>
    <property type="molecule type" value="Genomic_DNA"/>
</dbReference>
<dbReference type="KEGG" id="tcd:AAIA72_02220"/>
<dbReference type="Pfam" id="PF08242">
    <property type="entry name" value="Methyltransf_12"/>
    <property type="match status" value="1"/>
</dbReference>
<dbReference type="InterPro" id="IPR013217">
    <property type="entry name" value="Methyltransf_12"/>
</dbReference>
<organism evidence="2">
    <name type="scientific">Thermohahella caldifontis</name>
    <dbReference type="NCBI Taxonomy" id="3142973"/>
    <lineage>
        <taxon>Bacteria</taxon>
        <taxon>Pseudomonadati</taxon>
        <taxon>Pseudomonadota</taxon>
        <taxon>Gammaproteobacteria</taxon>
        <taxon>Oceanospirillales</taxon>
        <taxon>Hahellaceae</taxon>
        <taxon>Thermohahella</taxon>
    </lineage>
</organism>
<dbReference type="RefSeq" id="WP_369601826.1">
    <property type="nucleotide sequence ID" value="NZ_CP154858.1"/>
</dbReference>
<protein>
    <submittedName>
        <fullName evidence="2">Methyltransferase</fullName>
    </submittedName>
</protein>
<dbReference type="GO" id="GO:0032259">
    <property type="term" value="P:methylation"/>
    <property type="evidence" value="ECO:0007669"/>
    <property type="project" value="UniProtKB-KW"/>
</dbReference>
<dbReference type="InterPro" id="IPR029063">
    <property type="entry name" value="SAM-dependent_MTases_sf"/>
</dbReference>
<dbReference type="AlphaFoldDB" id="A0AB39UXK1"/>
<dbReference type="SUPFAM" id="SSF53335">
    <property type="entry name" value="S-adenosyl-L-methionine-dependent methyltransferases"/>
    <property type="match status" value="1"/>
</dbReference>
<evidence type="ECO:0000259" key="1">
    <source>
        <dbReference type="Pfam" id="PF08242"/>
    </source>
</evidence>
<keyword evidence="2" id="KW-0808">Transferase</keyword>
<keyword evidence="2" id="KW-0489">Methyltransferase</keyword>